<reference evidence="2 3" key="1">
    <citation type="journal article" date="2019" name="Nat. Ecol. Evol.">
        <title>Megaphylogeny resolves global patterns of mushroom evolution.</title>
        <authorList>
            <person name="Varga T."/>
            <person name="Krizsan K."/>
            <person name="Foldi C."/>
            <person name="Dima B."/>
            <person name="Sanchez-Garcia M."/>
            <person name="Sanchez-Ramirez S."/>
            <person name="Szollosi G.J."/>
            <person name="Szarkandi J.G."/>
            <person name="Papp V."/>
            <person name="Albert L."/>
            <person name="Andreopoulos W."/>
            <person name="Angelini C."/>
            <person name="Antonin V."/>
            <person name="Barry K.W."/>
            <person name="Bougher N.L."/>
            <person name="Buchanan P."/>
            <person name="Buyck B."/>
            <person name="Bense V."/>
            <person name="Catcheside P."/>
            <person name="Chovatia M."/>
            <person name="Cooper J."/>
            <person name="Damon W."/>
            <person name="Desjardin D."/>
            <person name="Finy P."/>
            <person name="Geml J."/>
            <person name="Haridas S."/>
            <person name="Hughes K."/>
            <person name="Justo A."/>
            <person name="Karasinski D."/>
            <person name="Kautmanova I."/>
            <person name="Kiss B."/>
            <person name="Kocsube S."/>
            <person name="Kotiranta H."/>
            <person name="LaButti K.M."/>
            <person name="Lechner B.E."/>
            <person name="Liimatainen K."/>
            <person name="Lipzen A."/>
            <person name="Lukacs Z."/>
            <person name="Mihaltcheva S."/>
            <person name="Morgado L.N."/>
            <person name="Niskanen T."/>
            <person name="Noordeloos M.E."/>
            <person name="Ohm R.A."/>
            <person name="Ortiz-Santana B."/>
            <person name="Ovrebo C."/>
            <person name="Racz N."/>
            <person name="Riley R."/>
            <person name="Savchenko A."/>
            <person name="Shiryaev A."/>
            <person name="Soop K."/>
            <person name="Spirin V."/>
            <person name="Szebenyi C."/>
            <person name="Tomsovsky M."/>
            <person name="Tulloss R.E."/>
            <person name="Uehling J."/>
            <person name="Grigoriev I.V."/>
            <person name="Vagvolgyi C."/>
            <person name="Papp T."/>
            <person name="Martin F.M."/>
            <person name="Miettinen O."/>
            <person name="Hibbett D.S."/>
            <person name="Nagy L.G."/>
        </authorList>
    </citation>
    <scope>NUCLEOTIDE SEQUENCE [LARGE SCALE GENOMIC DNA]</scope>
    <source>
        <strain evidence="2 3">CBS 309.79</strain>
    </source>
</reference>
<dbReference type="AlphaFoldDB" id="A0A5C3QGS5"/>
<name>A0A5C3QGS5_9AGAR</name>
<organism evidence="2 3">
    <name type="scientific">Pterulicium gracile</name>
    <dbReference type="NCBI Taxonomy" id="1884261"/>
    <lineage>
        <taxon>Eukaryota</taxon>
        <taxon>Fungi</taxon>
        <taxon>Dikarya</taxon>
        <taxon>Basidiomycota</taxon>
        <taxon>Agaricomycotina</taxon>
        <taxon>Agaricomycetes</taxon>
        <taxon>Agaricomycetidae</taxon>
        <taxon>Agaricales</taxon>
        <taxon>Pleurotineae</taxon>
        <taxon>Pterulaceae</taxon>
        <taxon>Pterulicium</taxon>
    </lineage>
</organism>
<evidence type="ECO:0000313" key="3">
    <source>
        <dbReference type="Proteomes" id="UP000305067"/>
    </source>
</evidence>
<feature type="signal peptide" evidence="1">
    <location>
        <begin position="1"/>
        <end position="29"/>
    </location>
</feature>
<keyword evidence="3" id="KW-1185">Reference proteome</keyword>
<dbReference type="Proteomes" id="UP000305067">
    <property type="component" value="Unassembled WGS sequence"/>
</dbReference>
<accession>A0A5C3QGS5</accession>
<protein>
    <recommendedName>
        <fullName evidence="4">Secreted protein</fullName>
    </recommendedName>
</protein>
<evidence type="ECO:0000313" key="2">
    <source>
        <dbReference type="EMBL" id="TFL00330.1"/>
    </source>
</evidence>
<evidence type="ECO:0008006" key="4">
    <source>
        <dbReference type="Google" id="ProtNLM"/>
    </source>
</evidence>
<gene>
    <name evidence="2" type="ORF">BDV98DRAFT_112371</name>
</gene>
<feature type="chain" id="PRO_5022833320" description="Secreted protein" evidence="1">
    <location>
        <begin position="30"/>
        <end position="108"/>
    </location>
</feature>
<keyword evidence="1" id="KW-0732">Signal</keyword>
<dbReference type="EMBL" id="ML178829">
    <property type="protein sequence ID" value="TFL00330.1"/>
    <property type="molecule type" value="Genomic_DNA"/>
</dbReference>
<evidence type="ECO:0000256" key="1">
    <source>
        <dbReference type="SAM" id="SignalP"/>
    </source>
</evidence>
<sequence>MCGLAVALFFLDIFLPSLLLLSLSCFSSSLLDCEYPHSFTLRSSLAQHHLFRRRVYVRSSFVLVVPKNCRGLLLYVVILFPSHVRSPRSYHILCVPAKFFYLLWVKLD</sequence>
<proteinExistence type="predicted"/>